<feature type="transmembrane region" description="Helical" evidence="6">
    <location>
        <begin position="48"/>
        <end position="71"/>
    </location>
</feature>
<dbReference type="PANTHER" id="PTHR46784:SF1">
    <property type="entry name" value="KILLER CELL LECTIN-LIKE RECEPTOR SUBFAMILY B MEMBER 1"/>
    <property type="match status" value="1"/>
</dbReference>
<feature type="domain" description="C-type lectin" evidence="7">
    <location>
        <begin position="107"/>
        <end position="217"/>
    </location>
</feature>
<name>A0A8B7QJQ3_HIPAR</name>
<dbReference type="InterPro" id="IPR033992">
    <property type="entry name" value="NKR-like_CTLD"/>
</dbReference>
<gene>
    <name evidence="9" type="primary">KLRB1</name>
</gene>
<keyword evidence="2" id="KW-0430">Lectin</keyword>
<keyword evidence="4 6" id="KW-1133">Transmembrane helix</keyword>
<evidence type="ECO:0000256" key="1">
    <source>
        <dbReference type="ARBA" id="ARBA00004606"/>
    </source>
</evidence>
<evidence type="ECO:0000256" key="3">
    <source>
        <dbReference type="ARBA" id="ARBA00022968"/>
    </source>
</evidence>
<dbReference type="PANTHER" id="PTHR46784">
    <property type="entry name" value="KILLER CELL LECTIN-LIKE RECEPTOR SUBFAMILY B MEMBER 1"/>
    <property type="match status" value="1"/>
</dbReference>
<evidence type="ECO:0000256" key="4">
    <source>
        <dbReference type="ARBA" id="ARBA00022989"/>
    </source>
</evidence>
<dbReference type="PROSITE" id="PS50041">
    <property type="entry name" value="C_TYPE_LECTIN_2"/>
    <property type="match status" value="1"/>
</dbReference>
<dbReference type="RefSeq" id="XP_019489014.1">
    <property type="nucleotide sequence ID" value="XM_019633469.1"/>
</dbReference>
<dbReference type="GO" id="GO:0038023">
    <property type="term" value="F:signaling receptor activity"/>
    <property type="evidence" value="ECO:0007669"/>
    <property type="project" value="TreeGrafter"/>
</dbReference>
<proteinExistence type="predicted"/>
<reference evidence="9" key="1">
    <citation type="submission" date="2025-08" db="UniProtKB">
        <authorList>
            <consortium name="RefSeq"/>
        </authorList>
    </citation>
    <scope>IDENTIFICATION</scope>
    <source>
        <tissue evidence="9">Muscle</tissue>
    </source>
</reference>
<evidence type="ECO:0000313" key="9">
    <source>
        <dbReference type="RefSeq" id="XP_019489014.1"/>
    </source>
</evidence>
<dbReference type="GO" id="GO:0005886">
    <property type="term" value="C:plasma membrane"/>
    <property type="evidence" value="ECO:0007669"/>
    <property type="project" value="TreeGrafter"/>
</dbReference>
<evidence type="ECO:0000313" key="8">
    <source>
        <dbReference type="Proteomes" id="UP000694851"/>
    </source>
</evidence>
<dbReference type="InterPro" id="IPR001304">
    <property type="entry name" value="C-type_lectin-like"/>
</dbReference>
<dbReference type="CTD" id="3820"/>
<keyword evidence="8" id="KW-1185">Reference proteome</keyword>
<dbReference type="InterPro" id="IPR016187">
    <property type="entry name" value="CTDL_fold"/>
</dbReference>
<dbReference type="SMART" id="SM00034">
    <property type="entry name" value="CLECT"/>
    <property type="match status" value="1"/>
</dbReference>
<protein>
    <submittedName>
        <fullName evidence="9">Killer cell lectin-like receptor subfamily B member 1 isoform X1</fullName>
    </submittedName>
</protein>
<dbReference type="KEGG" id="hai:109377203"/>
<comment type="subcellular location">
    <subcellularLocation>
        <location evidence="1">Membrane</location>
        <topology evidence="1">Single-pass type II membrane protein</topology>
    </subcellularLocation>
</comment>
<dbReference type="Proteomes" id="UP000694851">
    <property type="component" value="Unplaced"/>
</dbReference>
<dbReference type="GeneID" id="109377203"/>
<keyword evidence="6" id="KW-0812">Transmembrane</keyword>
<keyword evidence="3" id="KW-0735">Signal-anchor</keyword>
<dbReference type="CDD" id="cd03593">
    <property type="entry name" value="CLECT_NK_receptors_like"/>
    <property type="match status" value="1"/>
</dbReference>
<evidence type="ECO:0000256" key="2">
    <source>
        <dbReference type="ARBA" id="ARBA00022734"/>
    </source>
</evidence>
<dbReference type="InterPro" id="IPR016186">
    <property type="entry name" value="C-type_lectin-like/link_sf"/>
</dbReference>
<keyword evidence="6" id="KW-0472">Membrane</keyword>
<accession>A0A8B7QJQ3</accession>
<evidence type="ECO:0000256" key="6">
    <source>
        <dbReference type="SAM" id="Phobius"/>
    </source>
</evidence>
<organism evidence="8 9">
    <name type="scientific">Hipposideros armiger</name>
    <name type="common">Great Himalayan leaf-nosed bat</name>
    <dbReference type="NCBI Taxonomy" id="186990"/>
    <lineage>
        <taxon>Eukaryota</taxon>
        <taxon>Metazoa</taxon>
        <taxon>Chordata</taxon>
        <taxon>Craniata</taxon>
        <taxon>Vertebrata</taxon>
        <taxon>Euteleostomi</taxon>
        <taxon>Mammalia</taxon>
        <taxon>Eutheria</taxon>
        <taxon>Laurasiatheria</taxon>
        <taxon>Chiroptera</taxon>
        <taxon>Yinpterochiroptera</taxon>
        <taxon>Rhinolophoidea</taxon>
        <taxon>Hipposideridae</taxon>
        <taxon>Hipposideros</taxon>
    </lineage>
</organism>
<dbReference type="GO" id="GO:0009986">
    <property type="term" value="C:cell surface"/>
    <property type="evidence" value="ECO:0007669"/>
    <property type="project" value="TreeGrafter"/>
</dbReference>
<sequence length="225" mass="25396">MDTQVTYADLKLSRDTGLEISSPPSVPQDVCQGPPWHRFALKLACTGVILLALTVIGLSVTVSPYLLVIFLGQKSPIEKNSVDVQEKRNETTERPSPLTCPMHWRLLQEKCLLFSNNFNTWTDSLADCSRQESSLLLIQDQEELRLIQNLMDDNGVFYGIGLNFTLPEKKWKWINGSSLNSNILQITGDAKENSCAFITQTAIFSEDCTTENKWICQKDLKPIRN</sequence>
<keyword evidence="5" id="KW-1015">Disulfide bond</keyword>
<dbReference type="Gene3D" id="3.10.100.10">
    <property type="entry name" value="Mannose-Binding Protein A, subunit A"/>
    <property type="match status" value="1"/>
</dbReference>
<dbReference type="OrthoDB" id="8950604at2759"/>
<dbReference type="GO" id="GO:0030246">
    <property type="term" value="F:carbohydrate binding"/>
    <property type="evidence" value="ECO:0007669"/>
    <property type="project" value="UniProtKB-KW"/>
</dbReference>
<evidence type="ECO:0000256" key="5">
    <source>
        <dbReference type="ARBA" id="ARBA00023157"/>
    </source>
</evidence>
<dbReference type="GO" id="GO:0042269">
    <property type="term" value="P:regulation of natural killer cell mediated cytotoxicity"/>
    <property type="evidence" value="ECO:0007669"/>
    <property type="project" value="TreeGrafter"/>
</dbReference>
<dbReference type="SUPFAM" id="SSF56436">
    <property type="entry name" value="C-type lectin-like"/>
    <property type="match status" value="1"/>
</dbReference>
<dbReference type="Pfam" id="PF00059">
    <property type="entry name" value="Lectin_C"/>
    <property type="match status" value="1"/>
</dbReference>
<dbReference type="InterPro" id="IPR051527">
    <property type="entry name" value="KLR_subfamily_B"/>
</dbReference>
<evidence type="ECO:0000259" key="7">
    <source>
        <dbReference type="PROSITE" id="PS50041"/>
    </source>
</evidence>
<dbReference type="AlphaFoldDB" id="A0A8B7QJQ3"/>